<keyword evidence="2" id="KW-1185">Reference proteome</keyword>
<evidence type="ECO:0000313" key="1">
    <source>
        <dbReference type="EMBL" id="KAJ0079708.1"/>
    </source>
</evidence>
<organism evidence="1 2">
    <name type="scientific">Pistacia atlantica</name>
    <dbReference type="NCBI Taxonomy" id="434234"/>
    <lineage>
        <taxon>Eukaryota</taxon>
        <taxon>Viridiplantae</taxon>
        <taxon>Streptophyta</taxon>
        <taxon>Embryophyta</taxon>
        <taxon>Tracheophyta</taxon>
        <taxon>Spermatophyta</taxon>
        <taxon>Magnoliopsida</taxon>
        <taxon>eudicotyledons</taxon>
        <taxon>Gunneridae</taxon>
        <taxon>Pentapetalae</taxon>
        <taxon>rosids</taxon>
        <taxon>malvids</taxon>
        <taxon>Sapindales</taxon>
        <taxon>Anacardiaceae</taxon>
        <taxon>Pistacia</taxon>
    </lineage>
</organism>
<accession>A0ACC1A115</accession>
<protein>
    <submittedName>
        <fullName evidence="1">Uncharacterized protein</fullName>
    </submittedName>
</protein>
<proteinExistence type="predicted"/>
<sequence length="166" mass="17882">MSELDKEISRVGGTVDDDDDDDDDDDQTVGGGGGGGGRGGAGVHGNDGEEKQGGFGCTQNFGRRAKKLVLLPVAKAKKQLYNRRQRQQNKRVSLSDASANAGEKFGGTSSKVCFSCFMQPQTLDSSAESIESDPNDPNFSNEMLRSLIENNDFYSKECNPHLNFHG</sequence>
<evidence type="ECO:0000313" key="2">
    <source>
        <dbReference type="Proteomes" id="UP001164250"/>
    </source>
</evidence>
<comment type="caution">
    <text evidence="1">The sequence shown here is derived from an EMBL/GenBank/DDBJ whole genome shotgun (WGS) entry which is preliminary data.</text>
</comment>
<gene>
    <name evidence="1" type="ORF">Patl1_24652</name>
</gene>
<dbReference type="EMBL" id="CM047909">
    <property type="protein sequence ID" value="KAJ0079708.1"/>
    <property type="molecule type" value="Genomic_DNA"/>
</dbReference>
<reference evidence="2" key="1">
    <citation type="journal article" date="2023" name="G3 (Bethesda)">
        <title>Genome assembly and association tests identify interacting loci associated with vigor, precocity, and sex in interspecific pistachio rootstocks.</title>
        <authorList>
            <person name="Palmer W."/>
            <person name="Jacygrad E."/>
            <person name="Sagayaradj S."/>
            <person name="Cavanaugh K."/>
            <person name="Han R."/>
            <person name="Bertier L."/>
            <person name="Beede B."/>
            <person name="Kafkas S."/>
            <person name="Golino D."/>
            <person name="Preece J."/>
            <person name="Michelmore R."/>
        </authorList>
    </citation>
    <scope>NUCLEOTIDE SEQUENCE [LARGE SCALE GENOMIC DNA]</scope>
</reference>
<dbReference type="Proteomes" id="UP001164250">
    <property type="component" value="Chromosome 13"/>
</dbReference>
<name>A0ACC1A115_9ROSI</name>